<organism evidence="2 3">
    <name type="scientific">Stackebrandtia nassauensis (strain DSM 44728 / CIP 108903 / NRRL B-16338 / NBRC 102104 / LLR-40K-21)</name>
    <dbReference type="NCBI Taxonomy" id="446470"/>
    <lineage>
        <taxon>Bacteria</taxon>
        <taxon>Bacillati</taxon>
        <taxon>Actinomycetota</taxon>
        <taxon>Actinomycetes</taxon>
        <taxon>Glycomycetales</taxon>
        <taxon>Glycomycetaceae</taxon>
        <taxon>Stackebrandtia</taxon>
    </lineage>
</organism>
<proteinExistence type="predicted"/>
<gene>
    <name evidence="2" type="ordered locus">Snas_0234</name>
</gene>
<reference evidence="2 3" key="1">
    <citation type="journal article" date="2009" name="Stand. Genomic Sci.">
        <title>Complete genome sequence of Stackebrandtia nassauensis type strain (LLR-40K-21).</title>
        <authorList>
            <person name="Munk C."/>
            <person name="Lapidus A."/>
            <person name="Copeland A."/>
            <person name="Jando M."/>
            <person name="Mayilraj S."/>
            <person name="Glavina Del Rio T."/>
            <person name="Nolan M."/>
            <person name="Chen F."/>
            <person name="Lucas S."/>
            <person name="Tice H."/>
            <person name="Cheng J.F."/>
            <person name="Han C."/>
            <person name="Detter J.C."/>
            <person name="Bruce D."/>
            <person name="Goodwin L."/>
            <person name="Chain P."/>
            <person name="Pitluck S."/>
            <person name="Goker M."/>
            <person name="Ovchinikova G."/>
            <person name="Pati A."/>
            <person name="Ivanova N."/>
            <person name="Mavromatis K."/>
            <person name="Chen A."/>
            <person name="Palaniappan K."/>
            <person name="Land M."/>
            <person name="Hauser L."/>
            <person name="Chang Y.J."/>
            <person name="Jeffries C.D."/>
            <person name="Bristow J."/>
            <person name="Eisen J.A."/>
            <person name="Markowitz V."/>
            <person name="Hugenholtz P."/>
            <person name="Kyrpides N.C."/>
            <person name="Klenk H.P."/>
        </authorList>
    </citation>
    <scope>NUCLEOTIDE SEQUENCE [LARGE SCALE GENOMIC DNA]</scope>
    <source>
        <strain evidence="3">DSM 44728 / CIP 108903 / NRRL B-16338 / NBRC 102104 / LLR-40K-21</strain>
    </source>
</reference>
<feature type="transmembrane region" description="Helical" evidence="1">
    <location>
        <begin position="63"/>
        <end position="85"/>
    </location>
</feature>
<dbReference type="AlphaFoldDB" id="D3Q2Y3"/>
<feature type="transmembrane region" description="Helical" evidence="1">
    <location>
        <begin position="32"/>
        <end position="51"/>
    </location>
</feature>
<feature type="transmembrane region" description="Helical" evidence="1">
    <location>
        <begin position="178"/>
        <end position="199"/>
    </location>
</feature>
<dbReference type="eggNOG" id="ENOG50309SY">
    <property type="taxonomic scope" value="Bacteria"/>
</dbReference>
<feature type="transmembrane region" description="Helical" evidence="1">
    <location>
        <begin position="303"/>
        <end position="321"/>
    </location>
</feature>
<accession>D3Q2Y3</accession>
<evidence type="ECO:0000313" key="2">
    <source>
        <dbReference type="EMBL" id="ADD39953.1"/>
    </source>
</evidence>
<keyword evidence="1" id="KW-0812">Transmembrane</keyword>
<dbReference type="RefSeq" id="WP_013015524.1">
    <property type="nucleotide sequence ID" value="NC_013947.1"/>
</dbReference>
<feature type="transmembrane region" description="Helical" evidence="1">
    <location>
        <begin position="211"/>
        <end position="235"/>
    </location>
</feature>
<dbReference type="EMBL" id="CP001778">
    <property type="protein sequence ID" value="ADD39953.1"/>
    <property type="molecule type" value="Genomic_DNA"/>
</dbReference>
<feature type="transmembrane region" description="Helical" evidence="1">
    <location>
        <begin position="141"/>
        <end position="166"/>
    </location>
</feature>
<feature type="transmembrane region" description="Helical" evidence="1">
    <location>
        <begin position="241"/>
        <end position="260"/>
    </location>
</feature>
<evidence type="ECO:0008006" key="4">
    <source>
        <dbReference type="Google" id="ProtNLM"/>
    </source>
</evidence>
<dbReference type="Proteomes" id="UP000000844">
    <property type="component" value="Chromosome"/>
</dbReference>
<dbReference type="OrthoDB" id="8478704at2"/>
<sequence length="337" mass="35344">MRRNNGSLPPAISLFFLTPVIAEFLPGYLSLDSLVTALVLAPMYGGGALLIRELTRRAGRGWWTILILGLAYGVVEEGFGTQSLFNPHYADLELLQPAHLPGLGMGAWWTVFVVALHAVWSIALPIAIVEAFTASRPRQPWLGRIGLTVTALVFALGVAVIASFTMAGDDFRATPGQFIGAAVAVVLLATLALTLGGKLDAQTLAERAAPPVWLVTALSLLAGAAFAGSAFLVSSGGADQLGWPLVLGYLVLVALMVTIVRHWSVSPDWGDAHRLALAGGALLTYAANAFIETPSTPVDPALDLAGNLGFALGAVVLLLLATRRVSNTALRPQRVGQ</sequence>
<protein>
    <recommendedName>
        <fullName evidence="4">DUF998 domain-containing protein</fullName>
    </recommendedName>
</protein>
<dbReference type="KEGG" id="sna:Snas_0234"/>
<dbReference type="STRING" id="446470.Snas_0234"/>
<keyword evidence="1" id="KW-1133">Transmembrane helix</keyword>
<evidence type="ECO:0000313" key="3">
    <source>
        <dbReference type="Proteomes" id="UP000000844"/>
    </source>
</evidence>
<name>D3Q2Y3_STANL</name>
<evidence type="ECO:0000256" key="1">
    <source>
        <dbReference type="SAM" id="Phobius"/>
    </source>
</evidence>
<feature type="transmembrane region" description="Helical" evidence="1">
    <location>
        <begin position="272"/>
        <end position="291"/>
    </location>
</feature>
<keyword evidence="1" id="KW-0472">Membrane</keyword>
<keyword evidence="3" id="KW-1185">Reference proteome</keyword>
<feature type="transmembrane region" description="Helical" evidence="1">
    <location>
        <begin position="105"/>
        <end position="129"/>
    </location>
</feature>
<dbReference type="HOGENOM" id="CLU_816167_0_0_11"/>